<sequence length="105" mass="11384">MSRGPGRVMRGVLDALEAGPLSAPLLAQTVGASEGSTRRALRILQDRRAVVCLGFEMGSGQRWALPGTAAEDLAHLWTSERAARLTRVMGPRFTQWMRRALVAAL</sequence>
<organism evidence="1 2">
    <name type="scientific">Deinococcus ruber</name>
    <dbReference type="NCBI Taxonomy" id="1848197"/>
    <lineage>
        <taxon>Bacteria</taxon>
        <taxon>Thermotogati</taxon>
        <taxon>Deinococcota</taxon>
        <taxon>Deinococci</taxon>
        <taxon>Deinococcales</taxon>
        <taxon>Deinococcaceae</taxon>
        <taxon>Deinococcus</taxon>
    </lineage>
</organism>
<dbReference type="InterPro" id="IPR036388">
    <property type="entry name" value="WH-like_DNA-bd_sf"/>
</dbReference>
<proteinExistence type="predicted"/>
<dbReference type="RefSeq" id="WP_189092100.1">
    <property type="nucleotide sequence ID" value="NZ_BMQL01000029.1"/>
</dbReference>
<protein>
    <submittedName>
        <fullName evidence="1">Uncharacterized protein</fullName>
    </submittedName>
</protein>
<reference evidence="1" key="1">
    <citation type="journal article" date="2014" name="Int. J. Syst. Evol. Microbiol.">
        <title>Complete genome sequence of Corynebacterium casei LMG S-19264T (=DSM 44701T), isolated from a smear-ripened cheese.</title>
        <authorList>
            <consortium name="US DOE Joint Genome Institute (JGI-PGF)"/>
            <person name="Walter F."/>
            <person name="Albersmeier A."/>
            <person name="Kalinowski J."/>
            <person name="Ruckert C."/>
        </authorList>
    </citation>
    <scope>NUCLEOTIDE SEQUENCE</scope>
    <source>
        <strain evidence="1">JCM 31311</strain>
    </source>
</reference>
<dbReference type="Proteomes" id="UP000603865">
    <property type="component" value="Unassembled WGS sequence"/>
</dbReference>
<dbReference type="AlphaFoldDB" id="A0A918CHX2"/>
<evidence type="ECO:0000313" key="2">
    <source>
        <dbReference type="Proteomes" id="UP000603865"/>
    </source>
</evidence>
<gene>
    <name evidence="1" type="ORF">GCM10008957_38170</name>
</gene>
<evidence type="ECO:0000313" key="1">
    <source>
        <dbReference type="EMBL" id="GGR22508.1"/>
    </source>
</evidence>
<dbReference type="EMBL" id="BMQL01000029">
    <property type="protein sequence ID" value="GGR22508.1"/>
    <property type="molecule type" value="Genomic_DNA"/>
</dbReference>
<name>A0A918CHX2_9DEIO</name>
<dbReference type="Gene3D" id="1.10.10.10">
    <property type="entry name" value="Winged helix-like DNA-binding domain superfamily/Winged helix DNA-binding domain"/>
    <property type="match status" value="1"/>
</dbReference>
<comment type="caution">
    <text evidence="1">The sequence shown here is derived from an EMBL/GenBank/DDBJ whole genome shotgun (WGS) entry which is preliminary data.</text>
</comment>
<reference evidence="1" key="2">
    <citation type="submission" date="2020-09" db="EMBL/GenBank/DDBJ databases">
        <authorList>
            <person name="Sun Q."/>
            <person name="Ohkuma M."/>
        </authorList>
    </citation>
    <scope>NUCLEOTIDE SEQUENCE</scope>
    <source>
        <strain evidence="1">JCM 31311</strain>
    </source>
</reference>
<dbReference type="SUPFAM" id="SSF46785">
    <property type="entry name" value="Winged helix' DNA-binding domain"/>
    <property type="match status" value="1"/>
</dbReference>
<accession>A0A918CHX2</accession>
<dbReference type="InterPro" id="IPR036390">
    <property type="entry name" value="WH_DNA-bd_sf"/>
</dbReference>
<keyword evidence="2" id="KW-1185">Reference proteome</keyword>